<feature type="transmembrane region" description="Helical" evidence="2">
    <location>
        <begin position="889"/>
        <end position="910"/>
    </location>
</feature>
<comment type="caution">
    <text evidence="3">The sequence shown here is derived from an EMBL/GenBank/DDBJ whole genome shotgun (WGS) entry which is preliminary data.</text>
</comment>
<feature type="region of interest" description="Disordered" evidence="1">
    <location>
        <begin position="386"/>
        <end position="405"/>
    </location>
</feature>
<feature type="compositionally biased region" description="Basic and acidic residues" evidence="1">
    <location>
        <begin position="1"/>
        <end position="16"/>
    </location>
</feature>
<evidence type="ECO:0000256" key="2">
    <source>
        <dbReference type="SAM" id="Phobius"/>
    </source>
</evidence>
<feature type="region of interest" description="Disordered" evidence="1">
    <location>
        <begin position="1"/>
        <end position="42"/>
    </location>
</feature>
<feature type="region of interest" description="Disordered" evidence="1">
    <location>
        <begin position="607"/>
        <end position="627"/>
    </location>
</feature>
<evidence type="ECO:0008006" key="5">
    <source>
        <dbReference type="Google" id="ProtNLM"/>
    </source>
</evidence>
<keyword evidence="2" id="KW-0812">Transmembrane</keyword>
<feature type="region of interest" description="Disordered" evidence="1">
    <location>
        <begin position="312"/>
        <end position="331"/>
    </location>
</feature>
<feature type="compositionally biased region" description="Acidic residues" evidence="1">
    <location>
        <begin position="17"/>
        <end position="36"/>
    </location>
</feature>
<proteinExistence type="predicted"/>
<feature type="transmembrane region" description="Helical" evidence="2">
    <location>
        <begin position="773"/>
        <end position="793"/>
    </location>
</feature>
<feature type="compositionally biased region" description="Polar residues" evidence="1">
    <location>
        <begin position="446"/>
        <end position="459"/>
    </location>
</feature>
<dbReference type="EMBL" id="JASCZI010183006">
    <property type="protein sequence ID" value="MED6188926.1"/>
    <property type="molecule type" value="Genomic_DNA"/>
</dbReference>
<evidence type="ECO:0000256" key="1">
    <source>
        <dbReference type="SAM" id="MobiDB-lite"/>
    </source>
</evidence>
<feature type="compositionally biased region" description="Polar residues" evidence="1">
    <location>
        <begin position="487"/>
        <end position="518"/>
    </location>
</feature>
<dbReference type="Proteomes" id="UP001341840">
    <property type="component" value="Unassembled WGS sequence"/>
</dbReference>
<evidence type="ECO:0000313" key="4">
    <source>
        <dbReference type="Proteomes" id="UP001341840"/>
    </source>
</evidence>
<feature type="compositionally biased region" description="Polar residues" evidence="1">
    <location>
        <begin position="613"/>
        <end position="624"/>
    </location>
</feature>
<gene>
    <name evidence="3" type="ORF">PIB30_090645</name>
</gene>
<organism evidence="3 4">
    <name type="scientific">Stylosanthes scabra</name>
    <dbReference type="NCBI Taxonomy" id="79078"/>
    <lineage>
        <taxon>Eukaryota</taxon>
        <taxon>Viridiplantae</taxon>
        <taxon>Streptophyta</taxon>
        <taxon>Embryophyta</taxon>
        <taxon>Tracheophyta</taxon>
        <taxon>Spermatophyta</taxon>
        <taxon>Magnoliopsida</taxon>
        <taxon>eudicotyledons</taxon>
        <taxon>Gunneridae</taxon>
        <taxon>Pentapetalae</taxon>
        <taxon>rosids</taxon>
        <taxon>fabids</taxon>
        <taxon>Fabales</taxon>
        <taxon>Fabaceae</taxon>
        <taxon>Papilionoideae</taxon>
        <taxon>50 kb inversion clade</taxon>
        <taxon>dalbergioids sensu lato</taxon>
        <taxon>Dalbergieae</taxon>
        <taxon>Pterocarpus clade</taxon>
        <taxon>Stylosanthes</taxon>
    </lineage>
</organism>
<reference evidence="3 4" key="1">
    <citation type="journal article" date="2023" name="Plants (Basel)">
        <title>Bridging the Gap: Combining Genomics and Transcriptomics Approaches to Understand Stylosanthes scabra, an Orphan Legume from the Brazilian Caatinga.</title>
        <authorList>
            <person name="Ferreira-Neto J.R.C."/>
            <person name="da Silva M.D."/>
            <person name="Binneck E."/>
            <person name="de Melo N.F."/>
            <person name="da Silva R.H."/>
            <person name="de Melo A.L.T.M."/>
            <person name="Pandolfi V."/>
            <person name="Bustamante F.O."/>
            <person name="Brasileiro-Vidal A.C."/>
            <person name="Benko-Iseppon A.M."/>
        </authorList>
    </citation>
    <scope>NUCLEOTIDE SEQUENCE [LARGE SCALE GENOMIC DNA]</scope>
    <source>
        <tissue evidence="3">Leaves</tissue>
    </source>
</reference>
<dbReference type="PANTHER" id="PTHR38937:SF2">
    <property type="entry name" value="MEMBRANE PROTEIN OF ER BODY-LIKE PROTEIN ISOFORM X1"/>
    <property type="match status" value="1"/>
</dbReference>
<sequence>MEQEQHHWALHEHEQEPELVAEVEELEEEDEEQEDGALERRKFLPKDKGILSFSSYSNGDEQSNGVFSVVNGTDESLVQKKEEEEDGENGNHLKNDEADSAEAVGLGIVAEIVGAAATNGHGDAGSHKINSVNFDNQQGMWKCHHCTWTKRFDSPWTVPISNLNGYPDLLMNLKTMTGQGPCFDYETQGNGVNGFQNVDHAGLVLPTNHVEREFDEVPTSSESSHLYISSESQATHVTKFDDKTDKKEDPNIIEEIDQLKDYDVEAVLEKQETHDLFCPNCHSCITKRVILKKRKRTVPNLENKAKRDKLAATVSSMPVESVPQEGNKGDQANAATEVVSEVQPGDHYIGETEPEVFRCLSCFSFFIPSGRCFNLFRNVGSTCEHVTSENSSSIPASNLQDSSNVPSSKSNWLFSLFTPNKGKATSKQGGSSGEHSRTTCTEQHHSTPATSDAQISSVNDLPEAAVADTASAKNVEPTPLNDGGRGQPNSLNFSTKESSKTEPWTENSIKSNTVSGNKPLTDKKPIDSLFQNDLSYVQAGTNGADDVKAKEGAIKNDTNNALAVNFPEHLNAREPAKDFILNSYDGKPKLPDSTTLLTPLLDKSPREVEKTAETIQNNSYSSPREGTRAPVQSIASAVLASDVANYNQGSTIDAIIPSKQDLILNGEVQKNNKDETSPSATKENEGGGDVIVVVDQEPVESAASLTEDHDPIEGAIIVDSHTTSIGEQEMVETGEPKEWEILKSVVYGGLVESITSLGVVTSAIGSGTAPLNIIALGLANLVAGICILGNNLWELKDDHSGTNQPETNDRYQELLGRRSNFLLHVVAAVLSFLTFGSVPIIVYGVLINKNYYAEVKLAAVVAASLLCIILLVIAKVYTKTQPKAYIKTVSYYVTVALVVSGVSYIVGNLIKDLLEKLAHSPDPGFAITMSNSDTKTAWMSY</sequence>
<feature type="transmembrane region" description="Helical" evidence="2">
    <location>
        <begin position="857"/>
        <end position="877"/>
    </location>
</feature>
<dbReference type="InterPro" id="IPR052843">
    <property type="entry name" value="ER_body_metal_sequester"/>
</dbReference>
<feature type="transmembrane region" description="Helical" evidence="2">
    <location>
        <begin position="821"/>
        <end position="845"/>
    </location>
</feature>
<feature type="region of interest" description="Disordered" evidence="1">
    <location>
        <begin position="668"/>
        <end position="687"/>
    </location>
</feature>
<name>A0ABU6WSP8_9FABA</name>
<dbReference type="PANTHER" id="PTHR38937">
    <property type="entry name" value="MEMBRANE PROTEIN OF ER BODY-LIKE PROTEIN"/>
    <property type="match status" value="1"/>
</dbReference>
<feature type="compositionally biased region" description="Basic and acidic residues" evidence="1">
    <location>
        <begin position="434"/>
        <end position="445"/>
    </location>
</feature>
<protein>
    <recommendedName>
        <fullName evidence="5">Membrane protein of ER body-like protein</fullName>
    </recommendedName>
</protein>
<evidence type="ECO:0000313" key="3">
    <source>
        <dbReference type="EMBL" id="MED6188926.1"/>
    </source>
</evidence>
<accession>A0ABU6WSP8</accession>
<keyword evidence="4" id="KW-1185">Reference proteome</keyword>
<keyword evidence="2" id="KW-1133">Transmembrane helix</keyword>
<keyword evidence="2" id="KW-0472">Membrane</keyword>
<feature type="region of interest" description="Disordered" evidence="1">
    <location>
        <begin position="422"/>
        <end position="524"/>
    </location>
</feature>